<dbReference type="InterPro" id="IPR014710">
    <property type="entry name" value="RmlC-like_jellyroll"/>
</dbReference>
<name>A0A2Z5G8E1_9BACT</name>
<dbReference type="OrthoDB" id="9802489at2"/>
<dbReference type="Proteomes" id="UP000253606">
    <property type="component" value="Chromosome"/>
</dbReference>
<dbReference type="InterPro" id="IPR013096">
    <property type="entry name" value="Cupin_2"/>
</dbReference>
<organism evidence="2 3">
    <name type="scientific">Acidisarcina polymorpha</name>
    <dbReference type="NCBI Taxonomy" id="2211140"/>
    <lineage>
        <taxon>Bacteria</taxon>
        <taxon>Pseudomonadati</taxon>
        <taxon>Acidobacteriota</taxon>
        <taxon>Terriglobia</taxon>
        <taxon>Terriglobales</taxon>
        <taxon>Acidobacteriaceae</taxon>
        <taxon>Acidisarcina</taxon>
    </lineage>
</organism>
<keyword evidence="3" id="KW-1185">Reference proteome</keyword>
<sequence>MRILLNQARSSRQGPGAYFTGRVWIDEIVIGTAPSKLKANRVSFEPGARTAWHTHPVGQALHVLTGLGRVQLQGSSPQRIGPGDTVWIEAGEVHWHGAEPGRTMVHLAIQEADEHGTDVIWMEQVTDEEYLAPAE</sequence>
<proteinExistence type="predicted"/>
<dbReference type="SUPFAM" id="SSF51182">
    <property type="entry name" value="RmlC-like cupins"/>
    <property type="match status" value="1"/>
</dbReference>
<dbReference type="AlphaFoldDB" id="A0A2Z5G8E1"/>
<feature type="domain" description="Cupin type-2" evidence="1">
    <location>
        <begin position="41"/>
        <end position="99"/>
    </location>
</feature>
<evidence type="ECO:0000259" key="1">
    <source>
        <dbReference type="Pfam" id="PF07883"/>
    </source>
</evidence>
<dbReference type="InterPro" id="IPR047263">
    <property type="entry name" value="HNL-like_cupin"/>
</dbReference>
<dbReference type="PANTHER" id="PTHR43698:SF1">
    <property type="entry name" value="BLL4564 PROTEIN"/>
    <property type="match status" value="1"/>
</dbReference>
<dbReference type="KEGG" id="abas:ACPOL_5984"/>
<dbReference type="Gene3D" id="2.60.120.10">
    <property type="entry name" value="Jelly Rolls"/>
    <property type="match status" value="1"/>
</dbReference>
<dbReference type="InterPro" id="IPR011051">
    <property type="entry name" value="RmlC_Cupin_sf"/>
</dbReference>
<evidence type="ECO:0000313" key="2">
    <source>
        <dbReference type="EMBL" id="AXC15228.1"/>
    </source>
</evidence>
<dbReference type="RefSeq" id="WP_114209837.1">
    <property type="nucleotide sequence ID" value="NZ_CP030840.1"/>
</dbReference>
<dbReference type="PANTHER" id="PTHR43698">
    <property type="entry name" value="RIBD C-TERMINAL DOMAIN CONTAINING PROTEIN"/>
    <property type="match status" value="1"/>
</dbReference>
<evidence type="ECO:0000313" key="3">
    <source>
        <dbReference type="Proteomes" id="UP000253606"/>
    </source>
</evidence>
<gene>
    <name evidence="2" type="ORF">ACPOL_5984</name>
</gene>
<accession>A0A2Z5G8E1</accession>
<dbReference type="Pfam" id="PF07883">
    <property type="entry name" value="Cupin_2"/>
    <property type="match status" value="1"/>
</dbReference>
<protein>
    <submittedName>
        <fullName evidence="2">Transcriptional regulator</fullName>
    </submittedName>
</protein>
<dbReference type="CDD" id="cd02233">
    <property type="entry name" value="cupin_HNL-like"/>
    <property type="match status" value="1"/>
</dbReference>
<reference evidence="2 3" key="1">
    <citation type="journal article" date="2018" name="Front. Microbiol.">
        <title>Hydrolytic Capabilities as a Key to Environmental Success: Chitinolytic and Cellulolytic Acidobacteria From Acidic Sub-arctic Soils and Boreal Peatlands.</title>
        <authorList>
            <person name="Belova S.E."/>
            <person name="Ravin N.V."/>
            <person name="Pankratov T.A."/>
            <person name="Rakitin A.L."/>
            <person name="Ivanova A.A."/>
            <person name="Beletsky A.V."/>
            <person name="Mardanov A.V."/>
            <person name="Sinninghe Damste J.S."/>
            <person name="Dedysh S.N."/>
        </authorList>
    </citation>
    <scope>NUCLEOTIDE SEQUENCE [LARGE SCALE GENOMIC DNA]</scope>
    <source>
        <strain evidence="2 3">SBC82</strain>
    </source>
</reference>
<dbReference type="EMBL" id="CP030840">
    <property type="protein sequence ID" value="AXC15228.1"/>
    <property type="molecule type" value="Genomic_DNA"/>
</dbReference>